<dbReference type="InterPro" id="IPR011990">
    <property type="entry name" value="TPR-like_helical_dom_sf"/>
</dbReference>
<dbReference type="Pfam" id="PF01381">
    <property type="entry name" value="HTH_3"/>
    <property type="match status" value="1"/>
</dbReference>
<dbReference type="RefSeq" id="WP_086283592.1">
    <property type="nucleotide sequence ID" value="NZ_NGMO01000001.1"/>
</dbReference>
<dbReference type="InterPro" id="IPR001387">
    <property type="entry name" value="Cro/C1-type_HTH"/>
</dbReference>
<proteinExistence type="predicted"/>
<dbReference type="PROSITE" id="PS50943">
    <property type="entry name" value="HTH_CROC1"/>
    <property type="match status" value="1"/>
</dbReference>
<dbReference type="InterPro" id="IPR010982">
    <property type="entry name" value="Lambda_DNA-bd_dom_sf"/>
</dbReference>
<dbReference type="EMBL" id="NGMO01000001">
    <property type="protein sequence ID" value="OTP12249.1"/>
    <property type="molecule type" value="Genomic_DNA"/>
</dbReference>
<name>A0A2C9XQ08_9ENTE</name>
<dbReference type="GO" id="GO:0003677">
    <property type="term" value="F:DNA binding"/>
    <property type="evidence" value="ECO:0007669"/>
    <property type="project" value="InterPro"/>
</dbReference>
<gene>
    <name evidence="2" type="ORF">A5844_000481</name>
</gene>
<evidence type="ECO:0000259" key="1">
    <source>
        <dbReference type="PROSITE" id="PS50943"/>
    </source>
</evidence>
<dbReference type="PANTHER" id="PTHR37038">
    <property type="entry name" value="TRANSCRIPTIONAL REGULATOR-RELATED"/>
    <property type="match status" value="1"/>
</dbReference>
<dbReference type="Gene3D" id="1.25.40.400">
    <property type="match status" value="1"/>
</dbReference>
<sequence length="320" mass="37336">MDIHVLIRNLRVKQGLSQKEVASGIMSPSAYSKFESGERAFTSKELDRILTKLDAHLKDLSSIELLKDPTNSKLRALTQAVQKDTLDLNELKNLHTRLKAQKDYSIKSYRNYLYVKHHFKNYTNSVDPITTQEINQLFNQIKEKKYLTYYHLQLVSDFTPHFTAEQLLFFWKILRIYRVESMSALDHAYLQFFLMALSNITDTLIDKAVIDHDAPDLELLAYAEECCDKLSDILTIYPSFNFSLLFSLFRIRLAYYKAVEIEEKMVALNKAQLYKKEIEFLVNMRDYDGKKIKTTAEIVLYSLTNLLETGMPGKVTYFID</sequence>
<dbReference type="SMART" id="SM00530">
    <property type="entry name" value="HTH_XRE"/>
    <property type="match status" value="1"/>
</dbReference>
<accession>A0A2C9XQ08</accession>
<reference evidence="2 3" key="1">
    <citation type="submission" date="2017-05" db="EMBL/GenBank/DDBJ databases">
        <title>The Genome Sequence of Enterococcus sp. 10A9_DIV0425.</title>
        <authorList>
            <consortium name="The Broad Institute Genomics Platform"/>
            <consortium name="The Broad Institute Genomic Center for Infectious Diseases"/>
            <person name="Earl A."/>
            <person name="Manson A."/>
            <person name="Schwartman J."/>
            <person name="Gilmore M."/>
            <person name="Abouelleil A."/>
            <person name="Cao P."/>
            <person name="Chapman S."/>
            <person name="Cusick C."/>
            <person name="Shea T."/>
            <person name="Young S."/>
            <person name="Neafsey D."/>
            <person name="Nusbaum C."/>
            <person name="Birren B."/>
        </authorList>
    </citation>
    <scope>NUCLEOTIDE SEQUENCE [LARGE SCALE GENOMIC DNA]</scope>
    <source>
        <strain evidence="2 3">10A9_DIV0425</strain>
    </source>
</reference>
<dbReference type="InterPro" id="IPR053163">
    <property type="entry name" value="HTH-type_regulator_Rgg"/>
</dbReference>
<protein>
    <recommendedName>
        <fullName evidence="1">HTH cro/C1-type domain-containing protein</fullName>
    </recommendedName>
</protein>
<dbReference type="SUPFAM" id="SSF48452">
    <property type="entry name" value="TPR-like"/>
    <property type="match status" value="1"/>
</dbReference>
<dbReference type="CDD" id="cd00093">
    <property type="entry name" value="HTH_XRE"/>
    <property type="match status" value="1"/>
</dbReference>
<evidence type="ECO:0000313" key="2">
    <source>
        <dbReference type="EMBL" id="OTP12249.1"/>
    </source>
</evidence>
<evidence type="ECO:0000313" key="3">
    <source>
        <dbReference type="Proteomes" id="UP000194933"/>
    </source>
</evidence>
<dbReference type="AlphaFoldDB" id="A0A2C9XQ08"/>
<organism evidence="2 3">
    <name type="scientific">Candidatus Enterococcus wittei</name>
    <dbReference type="NCBI Taxonomy" id="1987383"/>
    <lineage>
        <taxon>Bacteria</taxon>
        <taxon>Bacillati</taxon>
        <taxon>Bacillota</taxon>
        <taxon>Bacilli</taxon>
        <taxon>Lactobacillales</taxon>
        <taxon>Enterococcaceae</taxon>
        <taxon>Enterococcus</taxon>
    </lineage>
</organism>
<comment type="caution">
    <text evidence="2">The sequence shown here is derived from an EMBL/GenBank/DDBJ whole genome shotgun (WGS) entry which is preliminary data.</text>
</comment>
<feature type="domain" description="HTH cro/C1-type" evidence="1">
    <location>
        <begin position="7"/>
        <end position="60"/>
    </location>
</feature>
<keyword evidence="3" id="KW-1185">Reference proteome</keyword>
<dbReference type="Proteomes" id="UP000194933">
    <property type="component" value="Unassembled WGS sequence"/>
</dbReference>
<dbReference type="Gene3D" id="1.10.260.40">
    <property type="entry name" value="lambda repressor-like DNA-binding domains"/>
    <property type="match status" value="1"/>
</dbReference>
<dbReference type="SUPFAM" id="SSF47413">
    <property type="entry name" value="lambda repressor-like DNA-binding domains"/>
    <property type="match status" value="1"/>
</dbReference>